<accession>A0A1F5T304</accession>
<evidence type="ECO:0000256" key="9">
    <source>
        <dbReference type="ARBA" id="ARBA00022722"/>
    </source>
</evidence>
<dbReference type="PANTHER" id="PTHR10954:SF18">
    <property type="entry name" value="RIBONUCLEASE HII"/>
    <property type="match status" value="1"/>
</dbReference>
<feature type="domain" description="RNase H type-2" evidence="17">
    <location>
        <begin position="15"/>
        <end position="202"/>
    </location>
</feature>
<dbReference type="AlphaFoldDB" id="A0A1F5T304"/>
<comment type="catalytic activity">
    <reaction evidence="1 14 15 16">
        <text>Endonucleolytic cleavage to 5'-phosphomonoester.</text>
        <dbReference type="EC" id="3.1.26.4"/>
    </reaction>
</comment>
<dbReference type="GO" id="GO:0043137">
    <property type="term" value="P:DNA replication, removal of RNA primer"/>
    <property type="evidence" value="ECO:0007669"/>
    <property type="project" value="TreeGrafter"/>
</dbReference>
<dbReference type="Pfam" id="PF01351">
    <property type="entry name" value="RNase_HII"/>
    <property type="match status" value="1"/>
</dbReference>
<evidence type="ECO:0000256" key="15">
    <source>
        <dbReference type="PROSITE-ProRule" id="PRU01319"/>
    </source>
</evidence>
<keyword evidence="12 14" id="KW-0378">Hydrolase</keyword>
<dbReference type="GO" id="GO:0005737">
    <property type="term" value="C:cytoplasm"/>
    <property type="evidence" value="ECO:0007669"/>
    <property type="project" value="UniProtKB-SubCell"/>
</dbReference>
<evidence type="ECO:0000256" key="5">
    <source>
        <dbReference type="ARBA" id="ARBA00007383"/>
    </source>
</evidence>
<comment type="cofactor">
    <cofactor evidence="2">
        <name>Mg(2+)</name>
        <dbReference type="ChEBI" id="CHEBI:18420"/>
    </cofactor>
</comment>
<evidence type="ECO:0000256" key="12">
    <source>
        <dbReference type="ARBA" id="ARBA00022801"/>
    </source>
</evidence>
<protein>
    <recommendedName>
        <fullName evidence="7 14">Ribonuclease HII</fullName>
        <shortName evidence="14">RNase HII</shortName>
        <ecNumber evidence="6 14">3.1.26.4</ecNumber>
    </recommendedName>
</protein>
<dbReference type="PANTHER" id="PTHR10954">
    <property type="entry name" value="RIBONUCLEASE H2 SUBUNIT A"/>
    <property type="match status" value="1"/>
</dbReference>
<dbReference type="STRING" id="1798002.A2478_01350"/>
<evidence type="ECO:0000256" key="7">
    <source>
        <dbReference type="ARBA" id="ARBA00019179"/>
    </source>
</evidence>
<keyword evidence="13 14" id="KW-0464">Manganese</keyword>
<dbReference type="NCBIfam" id="NF000595">
    <property type="entry name" value="PRK00015.1-3"/>
    <property type="match status" value="1"/>
</dbReference>
<evidence type="ECO:0000256" key="1">
    <source>
        <dbReference type="ARBA" id="ARBA00000077"/>
    </source>
</evidence>
<comment type="similarity">
    <text evidence="5 14 16">Belongs to the RNase HII family.</text>
</comment>
<keyword evidence="8 14" id="KW-0963">Cytoplasm</keyword>
<keyword evidence="9 14" id="KW-0540">Nuclease</keyword>
<evidence type="ECO:0000256" key="4">
    <source>
        <dbReference type="ARBA" id="ARBA00004496"/>
    </source>
</evidence>
<comment type="subcellular location">
    <subcellularLocation>
        <location evidence="4 14">Cytoplasm</location>
    </subcellularLocation>
</comment>
<keyword evidence="10 14" id="KW-0479">Metal-binding</keyword>
<evidence type="ECO:0000256" key="8">
    <source>
        <dbReference type="ARBA" id="ARBA00022490"/>
    </source>
</evidence>
<dbReference type="GO" id="GO:0004523">
    <property type="term" value="F:RNA-DNA hybrid ribonuclease activity"/>
    <property type="evidence" value="ECO:0007669"/>
    <property type="project" value="UniProtKB-UniRule"/>
</dbReference>
<evidence type="ECO:0000256" key="10">
    <source>
        <dbReference type="ARBA" id="ARBA00022723"/>
    </source>
</evidence>
<evidence type="ECO:0000256" key="3">
    <source>
        <dbReference type="ARBA" id="ARBA00004065"/>
    </source>
</evidence>
<evidence type="ECO:0000256" key="13">
    <source>
        <dbReference type="ARBA" id="ARBA00023211"/>
    </source>
</evidence>
<dbReference type="SUPFAM" id="SSF53098">
    <property type="entry name" value="Ribonuclease H-like"/>
    <property type="match status" value="1"/>
</dbReference>
<dbReference type="GO" id="GO:0006298">
    <property type="term" value="P:mismatch repair"/>
    <property type="evidence" value="ECO:0007669"/>
    <property type="project" value="TreeGrafter"/>
</dbReference>
<organism evidence="18 19">
    <name type="scientific">Candidatus Falkowbacteria bacterium RIFOXYC2_FULL_36_12</name>
    <dbReference type="NCBI Taxonomy" id="1798002"/>
    <lineage>
        <taxon>Bacteria</taxon>
        <taxon>Candidatus Falkowiibacteriota</taxon>
    </lineage>
</organism>
<evidence type="ECO:0000256" key="11">
    <source>
        <dbReference type="ARBA" id="ARBA00022759"/>
    </source>
</evidence>
<evidence type="ECO:0000256" key="6">
    <source>
        <dbReference type="ARBA" id="ARBA00012180"/>
    </source>
</evidence>
<comment type="function">
    <text evidence="3 14 16">Endonuclease that specifically degrades the RNA of RNA-DNA hybrids.</text>
</comment>
<reference evidence="18 19" key="1">
    <citation type="journal article" date="2016" name="Nat. Commun.">
        <title>Thousands of microbial genomes shed light on interconnected biogeochemical processes in an aquifer system.</title>
        <authorList>
            <person name="Anantharaman K."/>
            <person name="Brown C.T."/>
            <person name="Hug L.A."/>
            <person name="Sharon I."/>
            <person name="Castelle C.J."/>
            <person name="Probst A.J."/>
            <person name="Thomas B.C."/>
            <person name="Singh A."/>
            <person name="Wilkins M.J."/>
            <person name="Karaoz U."/>
            <person name="Brodie E.L."/>
            <person name="Williams K.H."/>
            <person name="Hubbard S.S."/>
            <person name="Banfield J.F."/>
        </authorList>
    </citation>
    <scope>NUCLEOTIDE SEQUENCE [LARGE SCALE GENOMIC DNA]</scope>
</reference>
<dbReference type="InterPro" id="IPR001352">
    <property type="entry name" value="RNase_HII/HIII"/>
</dbReference>
<dbReference type="PROSITE" id="PS51975">
    <property type="entry name" value="RNASE_H_2"/>
    <property type="match status" value="1"/>
</dbReference>
<evidence type="ECO:0000256" key="14">
    <source>
        <dbReference type="HAMAP-Rule" id="MF_00052"/>
    </source>
</evidence>
<dbReference type="EMBL" id="MFGJ01000001">
    <property type="protein sequence ID" value="OGF33330.1"/>
    <property type="molecule type" value="Genomic_DNA"/>
</dbReference>
<gene>
    <name evidence="14" type="primary">rnhB</name>
    <name evidence="18" type="ORF">A2478_01350</name>
</gene>
<comment type="cofactor">
    <cofactor evidence="14 15">
        <name>Mn(2+)</name>
        <dbReference type="ChEBI" id="CHEBI:29035"/>
    </cofactor>
    <cofactor evidence="14 15">
        <name>Mg(2+)</name>
        <dbReference type="ChEBI" id="CHEBI:18420"/>
    </cofactor>
    <text evidence="14 15">Manganese or magnesium. Binds 1 divalent metal ion per monomer in the absence of substrate. May bind a second metal ion after substrate binding.</text>
</comment>
<keyword evidence="11 14" id="KW-0255">Endonuclease</keyword>
<dbReference type="GO" id="GO:0032299">
    <property type="term" value="C:ribonuclease H2 complex"/>
    <property type="evidence" value="ECO:0007669"/>
    <property type="project" value="TreeGrafter"/>
</dbReference>
<feature type="binding site" evidence="14 15">
    <location>
        <position position="22"/>
    </location>
    <ligand>
        <name>a divalent metal cation</name>
        <dbReference type="ChEBI" id="CHEBI:60240"/>
    </ligand>
</feature>
<dbReference type="GO" id="GO:0003723">
    <property type="term" value="F:RNA binding"/>
    <property type="evidence" value="ECO:0007669"/>
    <property type="project" value="UniProtKB-UniRule"/>
</dbReference>
<comment type="caution">
    <text evidence="18">The sequence shown here is derived from an EMBL/GenBank/DDBJ whole genome shotgun (WGS) entry which is preliminary data.</text>
</comment>
<dbReference type="EC" id="3.1.26.4" evidence="6 14"/>
<name>A0A1F5T304_9BACT</name>
<evidence type="ECO:0000313" key="19">
    <source>
        <dbReference type="Proteomes" id="UP000179001"/>
    </source>
</evidence>
<dbReference type="InterPro" id="IPR022898">
    <property type="entry name" value="RNase_HII"/>
</dbReference>
<dbReference type="CDD" id="cd07182">
    <property type="entry name" value="RNase_HII_bacteria_HII_like"/>
    <property type="match status" value="1"/>
</dbReference>
<evidence type="ECO:0000313" key="18">
    <source>
        <dbReference type="EMBL" id="OGF33330.1"/>
    </source>
</evidence>
<dbReference type="InterPro" id="IPR012337">
    <property type="entry name" value="RNaseH-like_sf"/>
</dbReference>
<feature type="binding site" evidence="14 15">
    <location>
        <position position="115"/>
    </location>
    <ligand>
        <name>a divalent metal cation</name>
        <dbReference type="ChEBI" id="CHEBI:60240"/>
    </ligand>
</feature>
<proteinExistence type="inferred from homology"/>
<evidence type="ECO:0000256" key="2">
    <source>
        <dbReference type="ARBA" id="ARBA00001946"/>
    </source>
</evidence>
<dbReference type="GO" id="GO:0030145">
    <property type="term" value="F:manganese ion binding"/>
    <property type="evidence" value="ECO:0007669"/>
    <property type="project" value="UniProtKB-UniRule"/>
</dbReference>
<evidence type="ECO:0000259" key="17">
    <source>
        <dbReference type="PROSITE" id="PS51975"/>
    </source>
</evidence>
<dbReference type="Proteomes" id="UP000179001">
    <property type="component" value="Unassembled WGS sequence"/>
</dbReference>
<sequence>MNYSLEQKLLDQGFQNICGIDEAGRGPLAGPLVAAAVILDPQNLNPLSELKESKSLTSAKREYFFDIVRDNVISWSVGVVHNTEIDKHGLGFANKIAMKRAWTFLHVQPDYILIDHMPGVYFETPFESFKKGDANILSIAAASIIAKVIHDRIMDSFAKVYPNYGFDLHKGYGTAMHLEKINQLGLCPIHRTSFKPLKNKLL</sequence>
<dbReference type="HAMAP" id="MF_00052_B">
    <property type="entry name" value="RNase_HII_B"/>
    <property type="match status" value="1"/>
</dbReference>
<dbReference type="Gene3D" id="3.30.420.10">
    <property type="entry name" value="Ribonuclease H-like superfamily/Ribonuclease H"/>
    <property type="match status" value="1"/>
</dbReference>
<dbReference type="InterPro" id="IPR024567">
    <property type="entry name" value="RNase_HII/HIII_dom"/>
</dbReference>
<evidence type="ECO:0000256" key="16">
    <source>
        <dbReference type="RuleBase" id="RU003515"/>
    </source>
</evidence>
<dbReference type="InterPro" id="IPR036397">
    <property type="entry name" value="RNaseH_sf"/>
</dbReference>
<feature type="binding site" evidence="14 15">
    <location>
        <position position="21"/>
    </location>
    <ligand>
        <name>a divalent metal cation</name>
        <dbReference type="ChEBI" id="CHEBI:60240"/>
    </ligand>
</feature>